<name>A0A7R8ZM53_9CRUS</name>
<dbReference type="EMBL" id="OB660365">
    <property type="protein sequence ID" value="CAD7224422.1"/>
    <property type="molecule type" value="Genomic_DNA"/>
</dbReference>
<organism evidence="3">
    <name type="scientific">Cyprideis torosa</name>
    <dbReference type="NCBI Taxonomy" id="163714"/>
    <lineage>
        <taxon>Eukaryota</taxon>
        <taxon>Metazoa</taxon>
        <taxon>Ecdysozoa</taxon>
        <taxon>Arthropoda</taxon>
        <taxon>Crustacea</taxon>
        <taxon>Oligostraca</taxon>
        <taxon>Ostracoda</taxon>
        <taxon>Podocopa</taxon>
        <taxon>Podocopida</taxon>
        <taxon>Cytherocopina</taxon>
        <taxon>Cytheroidea</taxon>
        <taxon>Cytherideidae</taxon>
        <taxon>Cyprideis</taxon>
    </lineage>
</organism>
<sequence>MSPRSSMSADPQWNRMFLTTRDRYVLIAVGAVVALITCSAILAFLSVYCTFICRVQKQRLASKPPRKTIALSTHTFVNTSSAATLNPEDMDLTQTYPELPASRRPLRFPWISTSSDSIVLPLPWMTTRHRYIHREPHEGKYPPDLATSKSLLNYWAVGLPRPVPLEGPRPKKTRIPISSDSLIKAVGARFKSLTDDGQVLYPKKLEGSLVTLPKKTAEAQFTLSRKNTLTIHGGQQELSSEKYNKLLTTEFGSSKETDGDGRKSDLSGESKGFSSKETDGDGRKSDLSGESKGFISKETDGDGRKSDLSGESKGLTTSDSKTQKQISDKTLTSELNFEAGVENDKKSTPSWKDRIAMTNFLKTFPLHCTVVDETIRLNPQFESLQKDCLHLEPSASNQTNCASVVMKNLEGFPQVALRTDFDETIEAVGHQESS</sequence>
<dbReference type="AlphaFoldDB" id="A0A7R8ZM53"/>
<keyword evidence="2" id="KW-0812">Transmembrane</keyword>
<evidence type="ECO:0000313" key="3">
    <source>
        <dbReference type="EMBL" id="CAD7224422.1"/>
    </source>
</evidence>
<evidence type="ECO:0000256" key="1">
    <source>
        <dbReference type="SAM" id="MobiDB-lite"/>
    </source>
</evidence>
<accession>A0A7R8ZM53</accession>
<proteinExistence type="predicted"/>
<feature type="compositionally biased region" description="Basic and acidic residues" evidence="1">
    <location>
        <begin position="253"/>
        <end position="310"/>
    </location>
</feature>
<gene>
    <name evidence="3" type="ORF">CTOB1V02_LOCUS2380</name>
</gene>
<feature type="transmembrane region" description="Helical" evidence="2">
    <location>
        <begin position="24"/>
        <end position="48"/>
    </location>
</feature>
<protein>
    <submittedName>
        <fullName evidence="3">Uncharacterized protein</fullName>
    </submittedName>
</protein>
<evidence type="ECO:0000256" key="2">
    <source>
        <dbReference type="SAM" id="Phobius"/>
    </source>
</evidence>
<keyword evidence="2" id="KW-1133">Transmembrane helix</keyword>
<reference evidence="3" key="1">
    <citation type="submission" date="2020-11" db="EMBL/GenBank/DDBJ databases">
        <authorList>
            <person name="Tran Van P."/>
        </authorList>
    </citation>
    <scope>NUCLEOTIDE SEQUENCE</scope>
</reference>
<keyword evidence="2" id="KW-0472">Membrane</keyword>
<feature type="compositionally biased region" description="Polar residues" evidence="1">
    <location>
        <begin position="314"/>
        <end position="327"/>
    </location>
</feature>
<feature type="region of interest" description="Disordered" evidence="1">
    <location>
        <begin position="250"/>
        <end position="327"/>
    </location>
</feature>